<accession>A0AA38WJB8</accession>
<feature type="region of interest" description="Disordered" evidence="1">
    <location>
        <begin position="180"/>
        <end position="214"/>
    </location>
</feature>
<feature type="region of interest" description="Disordered" evidence="1">
    <location>
        <begin position="1"/>
        <end position="22"/>
    </location>
</feature>
<dbReference type="Proteomes" id="UP001172457">
    <property type="component" value="Chromosome 4"/>
</dbReference>
<evidence type="ECO:0000313" key="4">
    <source>
        <dbReference type="Proteomes" id="UP001172457"/>
    </source>
</evidence>
<keyword evidence="4" id="KW-1185">Reference proteome</keyword>
<dbReference type="Pfam" id="PF04749">
    <property type="entry name" value="PLAC8"/>
    <property type="match status" value="2"/>
</dbReference>
<dbReference type="InterPro" id="IPR006461">
    <property type="entry name" value="PLAC_motif_containing"/>
</dbReference>
<keyword evidence="2" id="KW-0812">Transmembrane</keyword>
<dbReference type="NCBIfam" id="TIGR01571">
    <property type="entry name" value="A_thal_Cys_rich"/>
    <property type="match status" value="2"/>
</dbReference>
<feature type="compositionally biased region" description="Low complexity" evidence="1">
    <location>
        <begin position="188"/>
        <end position="198"/>
    </location>
</feature>
<evidence type="ECO:0000313" key="3">
    <source>
        <dbReference type="EMBL" id="KAJ9554390.1"/>
    </source>
</evidence>
<gene>
    <name evidence="3" type="ORF">OSB04_018435</name>
</gene>
<dbReference type="PANTHER" id="PTHR15907">
    <property type="entry name" value="DUF614 FAMILY PROTEIN-RELATED"/>
    <property type="match status" value="1"/>
</dbReference>
<reference evidence="3" key="1">
    <citation type="submission" date="2023-03" db="EMBL/GenBank/DDBJ databases">
        <title>Chromosome-scale reference genome and RAD-based genetic map of yellow starthistle (Centaurea solstitialis) reveal putative structural variation and QTLs associated with invader traits.</title>
        <authorList>
            <person name="Reatini B."/>
            <person name="Cang F.A."/>
            <person name="Jiang Q."/>
            <person name="Mckibben M.T.W."/>
            <person name="Barker M.S."/>
            <person name="Rieseberg L.H."/>
            <person name="Dlugosch K.M."/>
        </authorList>
    </citation>
    <scope>NUCLEOTIDE SEQUENCE</scope>
    <source>
        <strain evidence="3">CAN-66</strain>
        <tissue evidence="3">Leaf</tissue>
    </source>
</reference>
<dbReference type="AlphaFoldDB" id="A0AA38WJB8"/>
<feature type="transmembrane region" description="Helical" evidence="2">
    <location>
        <begin position="280"/>
        <end position="302"/>
    </location>
</feature>
<comment type="caution">
    <text evidence="3">The sequence shown here is derived from an EMBL/GenBank/DDBJ whole genome shotgun (WGS) entry which is preliminary data.</text>
</comment>
<sequence length="400" mass="43971">MYSQTSTPPSAPPPEYGQPPPPQPYATVVSASPVIPQTAWSSGLCDCCVDIPNCCLTCWCPCIIFGQMAEIVDKGSIPCGVHGAIYALINILTGCGCLYSCRYRTKMRRQQGLPEAPSNDCCIHFCCGPCALCQEYRELQSRGFDMSIGWQGNMDRRMRNSGVHIRPMKFLTPKLTTITMEKDPKPSQPAQPQSQSQPQPVPPSEVPPGAQPNYPPSPFLQQAGVVVSAPPQQSGPPSWSTGLFECFDDPQTLLITFFAPCITFGQNAEMLEQGRTSCGLFAGLYFLIMWFTGCGCLLSAYFRIKMTHLYRLPDDPIINLLVHLLCEPCALCQEYRELQHRGFNMKLGVGWHNQTPEIQQTAGGAIVQPPAVPGGMNRLKTERSGRRNVIIALHVGLSEI</sequence>
<proteinExistence type="predicted"/>
<name>A0AA38WJB8_9ASTR</name>
<protein>
    <submittedName>
        <fullName evidence="3">Uncharacterized protein</fullName>
    </submittedName>
</protein>
<keyword evidence="2" id="KW-0472">Membrane</keyword>
<organism evidence="3 4">
    <name type="scientific">Centaurea solstitialis</name>
    <name type="common">yellow star-thistle</name>
    <dbReference type="NCBI Taxonomy" id="347529"/>
    <lineage>
        <taxon>Eukaryota</taxon>
        <taxon>Viridiplantae</taxon>
        <taxon>Streptophyta</taxon>
        <taxon>Embryophyta</taxon>
        <taxon>Tracheophyta</taxon>
        <taxon>Spermatophyta</taxon>
        <taxon>Magnoliopsida</taxon>
        <taxon>eudicotyledons</taxon>
        <taxon>Gunneridae</taxon>
        <taxon>Pentapetalae</taxon>
        <taxon>asterids</taxon>
        <taxon>campanulids</taxon>
        <taxon>Asterales</taxon>
        <taxon>Asteraceae</taxon>
        <taxon>Carduoideae</taxon>
        <taxon>Cardueae</taxon>
        <taxon>Centaureinae</taxon>
        <taxon>Centaurea</taxon>
    </lineage>
</organism>
<feature type="compositionally biased region" description="Pro residues" evidence="1">
    <location>
        <begin position="9"/>
        <end position="22"/>
    </location>
</feature>
<keyword evidence="2" id="KW-1133">Transmembrane helix</keyword>
<evidence type="ECO:0000256" key="1">
    <source>
        <dbReference type="SAM" id="MobiDB-lite"/>
    </source>
</evidence>
<feature type="compositionally biased region" description="Pro residues" evidence="1">
    <location>
        <begin position="199"/>
        <end position="214"/>
    </location>
</feature>
<evidence type="ECO:0000256" key="2">
    <source>
        <dbReference type="SAM" id="Phobius"/>
    </source>
</evidence>
<dbReference type="EMBL" id="JARYMX010000004">
    <property type="protein sequence ID" value="KAJ9554390.1"/>
    <property type="molecule type" value="Genomic_DNA"/>
</dbReference>